<dbReference type="Proteomes" id="UP001059546">
    <property type="component" value="Chromosome X"/>
</dbReference>
<organism evidence="2 3">
    <name type="scientific">Encephalitozoon hellem</name>
    <name type="common">Microsporidian parasite</name>
    <dbReference type="NCBI Taxonomy" id="27973"/>
    <lineage>
        <taxon>Eukaryota</taxon>
        <taxon>Fungi</taxon>
        <taxon>Fungi incertae sedis</taxon>
        <taxon>Microsporidia</taxon>
        <taxon>Unikaryonidae</taxon>
        <taxon>Encephalitozoon</taxon>
    </lineage>
</organism>
<evidence type="ECO:0000313" key="3">
    <source>
        <dbReference type="Proteomes" id="UP001059546"/>
    </source>
</evidence>
<sequence>MMGVRMRLCCVDCEWFCSVVGCLMCGCERCYFVEWWWGGYECVRVSGCDREID</sequence>
<dbReference type="EMBL" id="CP075156">
    <property type="protein sequence ID" value="UTX44271.1"/>
    <property type="molecule type" value="Genomic_DNA"/>
</dbReference>
<proteinExistence type="predicted"/>
<dbReference type="AlphaFoldDB" id="A0A9Q9FAE5"/>
<protein>
    <submittedName>
        <fullName evidence="2">Uncharacterized protein</fullName>
    </submittedName>
</protein>
<evidence type="ECO:0000313" key="2">
    <source>
        <dbReference type="EMBL" id="UTX44271.1"/>
    </source>
</evidence>
<feature type="signal peptide" evidence="1">
    <location>
        <begin position="1"/>
        <end position="21"/>
    </location>
</feature>
<keyword evidence="1" id="KW-0732">Signal</keyword>
<feature type="chain" id="PRO_5040468998" evidence="1">
    <location>
        <begin position="22"/>
        <end position="53"/>
    </location>
</feature>
<reference evidence="2" key="1">
    <citation type="submission" date="2021-05" db="EMBL/GenBank/DDBJ databases">
        <title>Encephalitozoon hellem ATCC 50604 Complete Genome.</title>
        <authorList>
            <person name="Mascarenhas dos Santos A.C."/>
            <person name="Julian A.T."/>
            <person name="Pombert J.-F."/>
        </authorList>
    </citation>
    <scope>NUCLEOTIDE SEQUENCE</scope>
    <source>
        <strain evidence="2">ATCC 50604</strain>
    </source>
</reference>
<accession>A0A9Q9FAE5</accession>
<name>A0A9Q9FAE5_ENCHE</name>
<gene>
    <name evidence="2" type="ORF">GPU96_10g20630</name>
</gene>
<evidence type="ECO:0000256" key="1">
    <source>
        <dbReference type="SAM" id="SignalP"/>
    </source>
</evidence>
<dbReference type="PROSITE" id="PS51257">
    <property type="entry name" value="PROKAR_LIPOPROTEIN"/>
    <property type="match status" value="1"/>
</dbReference>